<evidence type="ECO:0008006" key="7">
    <source>
        <dbReference type="Google" id="ProtNLM"/>
    </source>
</evidence>
<dbReference type="PANTHER" id="PTHR15020:SF50">
    <property type="entry name" value="UPF0659 PROTEIN YMR090W"/>
    <property type="match status" value="1"/>
</dbReference>
<dbReference type="SUPFAM" id="SSF47954">
    <property type="entry name" value="Cyclin-like"/>
    <property type="match status" value="1"/>
</dbReference>
<dbReference type="Pfam" id="PF00134">
    <property type="entry name" value="Cyclin_N"/>
    <property type="match status" value="1"/>
</dbReference>
<reference evidence="5" key="1">
    <citation type="submission" date="2021-02" db="EMBL/GenBank/DDBJ databases">
        <title>First Annotated Genome of the Yellow-green Alga Tribonema minus.</title>
        <authorList>
            <person name="Mahan K.M."/>
        </authorList>
    </citation>
    <scope>NUCLEOTIDE SEQUENCE</scope>
    <source>
        <strain evidence="5">UTEX B ZZ1240</strain>
    </source>
</reference>
<comment type="caution">
    <text evidence="5">The sequence shown here is derived from an EMBL/GenBank/DDBJ whole genome shotgun (WGS) entry which is preliminary data.</text>
</comment>
<feature type="compositionally biased region" description="Acidic residues" evidence="1">
    <location>
        <begin position="50"/>
        <end position="59"/>
    </location>
</feature>
<organism evidence="5 6">
    <name type="scientific">Tribonema minus</name>
    <dbReference type="NCBI Taxonomy" id="303371"/>
    <lineage>
        <taxon>Eukaryota</taxon>
        <taxon>Sar</taxon>
        <taxon>Stramenopiles</taxon>
        <taxon>Ochrophyta</taxon>
        <taxon>PX clade</taxon>
        <taxon>Xanthophyceae</taxon>
        <taxon>Tribonematales</taxon>
        <taxon>Tribonemataceae</taxon>
        <taxon>Tribonema</taxon>
    </lineage>
</organism>
<evidence type="ECO:0000259" key="4">
    <source>
        <dbReference type="Pfam" id="PF13460"/>
    </source>
</evidence>
<sequence>MTGWHGHLLLLLVALILPLATGFAPAAAVCSAKTCTKAMRRPSELQSADGSEDQGEDEGQVLTPAEVAERRRRKLQKLQGSKKRSAADLALDDFVGKRYGKGKVFYGQRLSELDDMTLESMATQATAAEESLAQATMKPNAVLICGATGETGQWITLDLLGKGFNCRLFARDLAKAEDMFGPDGATVDIVVGDVRDKDAMMEAAAGCQAAVYCAGSRSALGGNSFKQGDGFGVAGIARMDAAEAITQALVADVENVTFEVRNSRDEEETGVMQRSSYLEVDPEAMVAKTEEELEGSCFREHQSVFTMLQTSVFSARGSDTEPANLAVLLAPPASLRASVYLAGRAWSMDCLHQPAHLDTLAGRREVDKTLGRMHSRLGRCQELCREPGFLGAYSHRDASWFRKVAFAKSYCKETVALACLCLARYHSAAAAKPQAQQDLASFACLVLASKAHEPEPQQLRIQDVLSECGGVFSVAQAAAMEREVLEVLDWRVHVPTPLDLCRQLMAAVMCEFQEENEDGLCEEPDWQRLLTKAESFIDSSHLTLVPDPLFCPATIGYAAAVSAFRSQRDGGKWAAAAQDAILQQAQLHSLAPRLVNACADQLRRSLASPSMQRRTAKDKRMHKIGDRSSPTGVADINFESPTASPALSKPAPGASAGAAHSTATSASAYGLLRPLPMRQEAPALTSALAFSVGVGVGIAALGAHSVAGAAQSAGTKRTLLHSSGSCFVKRLRTADAMPAPAHS</sequence>
<proteinExistence type="predicted"/>
<dbReference type="InterPro" id="IPR036291">
    <property type="entry name" value="NAD(P)-bd_dom_sf"/>
</dbReference>
<dbReference type="AlphaFoldDB" id="A0A835Z8T4"/>
<dbReference type="EMBL" id="JAFCMP010000068">
    <property type="protein sequence ID" value="KAG5188578.1"/>
    <property type="molecule type" value="Genomic_DNA"/>
</dbReference>
<dbReference type="PANTHER" id="PTHR15020">
    <property type="entry name" value="FLAVIN REDUCTASE-RELATED"/>
    <property type="match status" value="1"/>
</dbReference>
<feature type="domain" description="NAD(P)-binding" evidence="4">
    <location>
        <begin position="146"/>
        <end position="235"/>
    </location>
</feature>
<keyword evidence="2" id="KW-0732">Signal</keyword>
<keyword evidence="6" id="KW-1185">Reference proteome</keyword>
<feature type="region of interest" description="Disordered" evidence="1">
    <location>
        <begin position="606"/>
        <end position="659"/>
    </location>
</feature>
<evidence type="ECO:0000256" key="1">
    <source>
        <dbReference type="SAM" id="MobiDB-lite"/>
    </source>
</evidence>
<dbReference type="Gene3D" id="1.10.472.10">
    <property type="entry name" value="Cyclin-like"/>
    <property type="match status" value="2"/>
</dbReference>
<name>A0A835Z8T4_9STRA</name>
<evidence type="ECO:0000256" key="2">
    <source>
        <dbReference type="SAM" id="SignalP"/>
    </source>
</evidence>
<dbReference type="InterPro" id="IPR006671">
    <property type="entry name" value="Cyclin_N"/>
</dbReference>
<feature type="compositionally biased region" description="Low complexity" evidence="1">
    <location>
        <begin position="643"/>
        <end position="659"/>
    </location>
</feature>
<dbReference type="SUPFAM" id="SSF51735">
    <property type="entry name" value="NAD(P)-binding Rossmann-fold domains"/>
    <property type="match status" value="1"/>
</dbReference>
<dbReference type="InterPro" id="IPR036915">
    <property type="entry name" value="Cyclin-like_sf"/>
</dbReference>
<feature type="domain" description="Cyclin N-terminal" evidence="3">
    <location>
        <begin position="399"/>
        <end position="492"/>
    </location>
</feature>
<feature type="signal peptide" evidence="2">
    <location>
        <begin position="1"/>
        <end position="22"/>
    </location>
</feature>
<evidence type="ECO:0000313" key="6">
    <source>
        <dbReference type="Proteomes" id="UP000664859"/>
    </source>
</evidence>
<evidence type="ECO:0000313" key="5">
    <source>
        <dbReference type="EMBL" id="KAG5188578.1"/>
    </source>
</evidence>
<dbReference type="Proteomes" id="UP000664859">
    <property type="component" value="Unassembled WGS sequence"/>
</dbReference>
<dbReference type="Gene3D" id="3.40.50.720">
    <property type="entry name" value="NAD(P)-binding Rossmann-like Domain"/>
    <property type="match status" value="1"/>
</dbReference>
<dbReference type="Pfam" id="PF13460">
    <property type="entry name" value="NAD_binding_10"/>
    <property type="match status" value="1"/>
</dbReference>
<accession>A0A835Z8T4</accession>
<protein>
    <recommendedName>
        <fullName evidence="7">NAD(P)-binding domain-containing protein</fullName>
    </recommendedName>
</protein>
<dbReference type="InterPro" id="IPR016040">
    <property type="entry name" value="NAD(P)-bd_dom"/>
</dbReference>
<feature type="region of interest" description="Disordered" evidence="1">
    <location>
        <begin position="41"/>
        <end position="64"/>
    </location>
</feature>
<dbReference type="OrthoDB" id="426386at2759"/>
<feature type="chain" id="PRO_5032556959" description="NAD(P)-binding domain-containing protein" evidence="2">
    <location>
        <begin position="23"/>
        <end position="743"/>
    </location>
</feature>
<gene>
    <name evidence="5" type="ORF">JKP88DRAFT_262283</name>
</gene>
<evidence type="ECO:0000259" key="3">
    <source>
        <dbReference type="Pfam" id="PF00134"/>
    </source>
</evidence>